<dbReference type="Pfam" id="PF11927">
    <property type="entry name" value="HODM_asu-like"/>
    <property type="match status" value="1"/>
</dbReference>
<accession>A0A0J9XI05</accession>
<sequence length="412" mass="48540">MSDGLLISQIVLAIVGFIYAVFNRQAIIKSCKQIFAKKTLADPEKIVEKEPEMQKLKPLTTLTPDKVKDYDDRPWRPFRWPYHQTMSIFKLDLNHWLDMDKWYVRYIEEKKKIFDQYGKEYCDWLPEGEDACEELLEIIVDHMLTRYPNLFKKTETGIHNLITEEHIDLTKPYKLHPLHYIGKMAKEDFYVVKKRPDGRHYLVAAAVPFPGGYFTVQDKLGKHLDIIHKDVPYYTEKLKVSMERWFARMKPTDPVERASWYITWDHELLCSNVYTIKDGKQMPDIPFEKFTIRVERQTLRRLPKSQAIIFTNHPVFYTIDEMKDEPMVPSILKKVVLGAPEKIIQYKNFKAIEKHIIPYLDKLIKRQIDLGIITEDQPVKTLKTYPFAEWADVSEDTGDGWTNPMAGCPVAH</sequence>
<proteinExistence type="predicted"/>
<keyword evidence="1" id="KW-0472">Membrane</keyword>
<protein>
    <recommendedName>
        <fullName evidence="4">HRQ family protein 1</fullName>
    </recommendedName>
</protein>
<dbReference type="OrthoDB" id="5043642at2759"/>
<gene>
    <name evidence="2" type="ORF">BN980_GECA17s02265g</name>
</gene>
<dbReference type="EMBL" id="CCBN010000017">
    <property type="protein sequence ID" value="CDO56932.1"/>
    <property type="molecule type" value="Genomic_DNA"/>
</dbReference>
<keyword evidence="1" id="KW-1133">Transmembrane helix</keyword>
<name>A0A0J9XI05_GEOCN</name>
<keyword evidence="1" id="KW-0812">Transmembrane</keyword>
<dbReference type="AlphaFoldDB" id="A0A0J9XI05"/>
<organism evidence="2 3">
    <name type="scientific">Geotrichum candidum</name>
    <name type="common">Oospora lactis</name>
    <name type="synonym">Dipodascus geotrichum</name>
    <dbReference type="NCBI Taxonomy" id="1173061"/>
    <lineage>
        <taxon>Eukaryota</taxon>
        <taxon>Fungi</taxon>
        <taxon>Dikarya</taxon>
        <taxon>Ascomycota</taxon>
        <taxon>Saccharomycotina</taxon>
        <taxon>Dipodascomycetes</taxon>
        <taxon>Dipodascales</taxon>
        <taxon>Dipodascaceae</taxon>
        <taxon>Geotrichum</taxon>
    </lineage>
</organism>
<evidence type="ECO:0000313" key="2">
    <source>
        <dbReference type="EMBL" id="CDO56932.1"/>
    </source>
</evidence>
<dbReference type="InterPro" id="IPR021848">
    <property type="entry name" value="HODM_asu-like"/>
</dbReference>
<dbReference type="Proteomes" id="UP000242525">
    <property type="component" value="Unassembled WGS sequence"/>
</dbReference>
<dbReference type="STRING" id="1173061.A0A0J9XI05"/>
<evidence type="ECO:0008006" key="4">
    <source>
        <dbReference type="Google" id="ProtNLM"/>
    </source>
</evidence>
<evidence type="ECO:0000256" key="1">
    <source>
        <dbReference type="SAM" id="Phobius"/>
    </source>
</evidence>
<keyword evidence="3" id="KW-1185">Reference proteome</keyword>
<reference evidence="2" key="1">
    <citation type="submission" date="2014-03" db="EMBL/GenBank/DDBJ databases">
        <authorList>
            <person name="Casaregola S."/>
        </authorList>
    </citation>
    <scope>NUCLEOTIDE SEQUENCE [LARGE SCALE GENOMIC DNA]</scope>
    <source>
        <strain evidence="2">CLIB 918</strain>
    </source>
</reference>
<evidence type="ECO:0000313" key="3">
    <source>
        <dbReference type="Proteomes" id="UP000242525"/>
    </source>
</evidence>
<feature type="transmembrane region" description="Helical" evidence="1">
    <location>
        <begin position="6"/>
        <end position="22"/>
    </location>
</feature>
<comment type="caution">
    <text evidence="2">The sequence shown here is derived from an EMBL/GenBank/DDBJ whole genome shotgun (WGS) entry which is preliminary data.</text>
</comment>